<feature type="transmembrane region" description="Helical" evidence="2">
    <location>
        <begin position="213"/>
        <end position="230"/>
    </location>
</feature>
<dbReference type="EMBL" id="CAJJDO010000046">
    <property type="protein sequence ID" value="CAD8166839.1"/>
    <property type="molecule type" value="Genomic_DNA"/>
</dbReference>
<evidence type="ECO:0000256" key="1">
    <source>
        <dbReference type="SAM" id="MobiDB-lite"/>
    </source>
</evidence>
<feature type="transmembrane region" description="Helical" evidence="2">
    <location>
        <begin position="146"/>
        <end position="168"/>
    </location>
</feature>
<feature type="transmembrane region" description="Helical" evidence="2">
    <location>
        <begin position="314"/>
        <end position="331"/>
    </location>
</feature>
<reference evidence="3" key="1">
    <citation type="submission" date="2021-01" db="EMBL/GenBank/DDBJ databases">
        <authorList>
            <consortium name="Genoscope - CEA"/>
            <person name="William W."/>
        </authorList>
    </citation>
    <scope>NUCLEOTIDE SEQUENCE</scope>
</reference>
<evidence type="ECO:0000313" key="4">
    <source>
        <dbReference type="Proteomes" id="UP000689195"/>
    </source>
</evidence>
<evidence type="ECO:0000313" key="3">
    <source>
        <dbReference type="EMBL" id="CAD8166839.1"/>
    </source>
</evidence>
<dbReference type="AlphaFoldDB" id="A0A8S1UTC0"/>
<organism evidence="3 4">
    <name type="scientific">Paramecium pentaurelia</name>
    <dbReference type="NCBI Taxonomy" id="43138"/>
    <lineage>
        <taxon>Eukaryota</taxon>
        <taxon>Sar</taxon>
        <taxon>Alveolata</taxon>
        <taxon>Ciliophora</taxon>
        <taxon>Intramacronucleata</taxon>
        <taxon>Oligohymenophorea</taxon>
        <taxon>Peniculida</taxon>
        <taxon>Parameciidae</taxon>
        <taxon>Paramecium</taxon>
    </lineage>
</organism>
<evidence type="ECO:0008006" key="5">
    <source>
        <dbReference type="Google" id="ProtNLM"/>
    </source>
</evidence>
<sequence>MINYQNYAQYNNTQNNQNNTQNLNPQPQQNGYQFTNQNIQNQNMYQQNMVQPANYPQLNFEKESFSEDQPDHIIHHDYLQQQQQQQQQQVTQQQEPYQQYNNNDNQTQYIYVNQQIATPFIQPENENNQDIMTEHLRRNLIYKINFFWIIQQTIQIILCIINMASYSYDNLFFDYSLVQYRITIYIFLFLSFGYMLVIRFIKPLWRIRGYQSIIYIIYTILYSFFISGIVSSSHLSFYTSKMYFLIGFLYFIGTIGILIMLIQFQFQIKHFKEEDMKLKEFIKAVILGPIGILFLITAIFGVDAVSMLLCYELIWSYIFTLFYINSLLQIYRGKFKLKRDQHFVGVILVYINMFIPCIP</sequence>
<keyword evidence="2" id="KW-1133">Transmembrane helix</keyword>
<feature type="transmembrane region" description="Helical" evidence="2">
    <location>
        <begin position="242"/>
        <end position="261"/>
    </location>
</feature>
<accession>A0A8S1UTC0</accession>
<feature type="transmembrane region" description="Helical" evidence="2">
    <location>
        <begin position="281"/>
        <end position="302"/>
    </location>
</feature>
<dbReference type="OrthoDB" id="311953at2759"/>
<keyword evidence="2" id="KW-0812">Transmembrane</keyword>
<name>A0A8S1UTC0_9CILI</name>
<feature type="region of interest" description="Disordered" evidence="1">
    <location>
        <begin position="12"/>
        <end position="33"/>
    </location>
</feature>
<gene>
    <name evidence="3" type="ORF">PPENT_87.1.T0460094</name>
</gene>
<feature type="transmembrane region" description="Helical" evidence="2">
    <location>
        <begin position="180"/>
        <end position="201"/>
    </location>
</feature>
<keyword evidence="2" id="KW-0472">Membrane</keyword>
<protein>
    <recommendedName>
        <fullName evidence="5">Transmembrane protein</fullName>
    </recommendedName>
</protein>
<keyword evidence="4" id="KW-1185">Reference proteome</keyword>
<comment type="caution">
    <text evidence="3">The sequence shown here is derived from an EMBL/GenBank/DDBJ whole genome shotgun (WGS) entry which is preliminary data.</text>
</comment>
<evidence type="ECO:0000256" key="2">
    <source>
        <dbReference type="SAM" id="Phobius"/>
    </source>
</evidence>
<dbReference type="Proteomes" id="UP000689195">
    <property type="component" value="Unassembled WGS sequence"/>
</dbReference>
<proteinExistence type="predicted"/>